<name>A0A2T9YE23_9FUNG</name>
<organism evidence="1 2">
    <name type="scientific">Furculomyces boomerangus</name>
    <dbReference type="NCBI Taxonomy" id="61424"/>
    <lineage>
        <taxon>Eukaryota</taxon>
        <taxon>Fungi</taxon>
        <taxon>Fungi incertae sedis</taxon>
        <taxon>Zoopagomycota</taxon>
        <taxon>Kickxellomycotina</taxon>
        <taxon>Harpellomycetes</taxon>
        <taxon>Harpellales</taxon>
        <taxon>Harpellaceae</taxon>
        <taxon>Furculomyces</taxon>
    </lineage>
</organism>
<gene>
    <name evidence="1" type="ORF">BB559_004539</name>
</gene>
<protein>
    <recommendedName>
        <fullName evidence="3">Neurochondrin</fullName>
    </recommendedName>
</protein>
<evidence type="ECO:0000313" key="2">
    <source>
        <dbReference type="Proteomes" id="UP000245699"/>
    </source>
</evidence>
<dbReference type="Proteomes" id="UP000245699">
    <property type="component" value="Unassembled WGS sequence"/>
</dbReference>
<comment type="caution">
    <text evidence="1">The sequence shown here is derived from an EMBL/GenBank/DDBJ whole genome shotgun (WGS) entry which is preliminary data.</text>
</comment>
<dbReference type="EMBL" id="MBFT01000472">
    <property type="protein sequence ID" value="PVU90581.1"/>
    <property type="molecule type" value="Genomic_DNA"/>
</dbReference>
<evidence type="ECO:0008006" key="3">
    <source>
        <dbReference type="Google" id="ProtNLM"/>
    </source>
</evidence>
<keyword evidence="2" id="KW-1185">Reference proteome</keyword>
<evidence type="ECO:0000313" key="1">
    <source>
        <dbReference type="EMBL" id="PVU90581.1"/>
    </source>
</evidence>
<proteinExistence type="predicted"/>
<sequence length="655" mass="75328">MYAPTIELLKCTKLLSRKTTDDEKIAGLTVLPYLLQNDVEEAYQYVFNRMDWRFIKRLLTTGISKLSKAKESVNETNISESTDYIQLALYITATFVCRGPEFAQNIRIISLLPSICKAGALGKYEYTEIAIQNFLGIVTGDNYSLVFSEIDSWLGDSIELLKNGKLDQYKNITQEIEIYGQFLDTMFGLLVHSYNFNKEEVDAAEYNKDRENINTGFDLVPFGILYRLSKHFQNSTSQSKLLILEKLAKNLNAINPENGLLADVSKPQNKNLYFEKEAVLIRSSVNQIIETCMPILQQKSDDIKYKMFCIEICTGIVENWSGIIFETRNSELSLNQNENFKELLDDTDLINNQNFYKNYERFVEVCMRLAIIESNIYLEKYMDNKAKNEEPEKPIEKIKEVENFINEDETDYTVLKTCIGFLNSLFLSVVGAFSEQTDINFEEQLAPKNNDAKSKLPEQVKTIEMLSFELVQKLLILIIQQCKELAILLLEFISTVGEKFNEHKDISNINPVIIDVIQLLSLIQTFSQDEPKNKPTVQSTEKHTGIYTNTKLINDMLNFIKLAYFQLCYPKTHPVKNSKTDRDTSKPQENLILLCLHMHKLLDASADLLEFEKEDMPSWKKSENITGINSKLVHDVLKMDTKVINILETSGFQNL</sequence>
<dbReference type="InterPro" id="IPR008709">
    <property type="entry name" value="Neurochondrin"/>
</dbReference>
<dbReference type="Pfam" id="PF05536">
    <property type="entry name" value="Neurochondrin"/>
    <property type="match status" value="1"/>
</dbReference>
<dbReference type="AlphaFoldDB" id="A0A2T9YE23"/>
<dbReference type="STRING" id="61424.A0A2T9YE23"/>
<dbReference type="OrthoDB" id="8962942at2759"/>
<accession>A0A2T9YE23</accession>
<reference evidence="1 2" key="1">
    <citation type="journal article" date="2018" name="MBio">
        <title>Comparative Genomics Reveals the Core Gene Toolbox for the Fungus-Insect Symbiosis.</title>
        <authorList>
            <person name="Wang Y."/>
            <person name="Stata M."/>
            <person name="Wang W."/>
            <person name="Stajich J.E."/>
            <person name="White M.M."/>
            <person name="Moncalvo J.M."/>
        </authorList>
    </citation>
    <scope>NUCLEOTIDE SEQUENCE [LARGE SCALE GENOMIC DNA]</scope>
    <source>
        <strain evidence="1 2">AUS-77-4</strain>
    </source>
</reference>